<evidence type="ECO:0000256" key="3">
    <source>
        <dbReference type="ARBA" id="ARBA00022490"/>
    </source>
</evidence>
<evidence type="ECO:0000313" key="9">
    <source>
        <dbReference type="EMBL" id="TIB39170.1"/>
    </source>
</evidence>
<evidence type="ECO:0000256" key="6">
    <source>
        <dbReference type="SAM" id="Coils"/>
    </source>
</evidence>
<reference evidence="9 10" key="1">
    <citation type="submission" date="2019-03" db="EMBL/GenBank/DDBJ databases">
        <title>Sequencing 23 genomes of Wallemia ichthyophaga.</title>
        <authorList>
            <person name="Gostincar C."/>
        </authorList>
    </citation>
    <scope>NUCLEOTIDE SEQUENCE [LARGE SCALE GENOMIC DNA]</scope>
    <source>
        <strain evidence="9 10">EXF-6200</strain>
    </source>
</reference>
<evidence type="ECO:0000256" key="1">
    <source>
        <dbReference type="ARBA" id="ARBA00004123"/>
    </source>
</evidence>
<comment type="subcellular location">
    <subcellularLocation>
        <location evidence="2">Cytoplasm</location>
    </subcellularLocation>
    <subcellularLocation>
        <location evidence="1">Nucleus</location>
    </subcellularLocation>
</comment>
<dbReference type="GO" id="GO:0005681">
    <property type="term" value="C:spliceosomal complex"/>
    <property type="evidence" value="ECO:0007669"/>
    <property type="project" value="TreeGrafter"/>
</dbReference>
<accession>A0A4T0J8H7</accession>
<evidence type="ECO:0000256" key="2">
    <source>
        <dbReference type="ARBA" id="ARBA00004496"/>
    </source>
</evidence>
<dbReference type="PANTHER" id="PTHR44313:SF1">
    <property type="entry name" value="DNAJ HOMOLOG SUBFAMILY C MEMBER 17"/>
    <property type="match status" value="1"/>
</dbReference>
<dbReference type="SUPFAM" id="SSF46565">
    <property type="entry name" value="Chaperone J-domain"/>
    <property type="match status" value="1"/>
</dbReference>
<evidence type="ECO:0000313" key="10">
    <source>
        <dbReference type="Proteomes" id="UP000310689"/>
    </source>
</evidence>
<keyword evidence="5" id="KW-0539">Nucleus</keyword>
<keyword evidence="6" id="KW-0175">Coiled coil</keyword>
<dbReference type="AlphaFoldDB" id="A0A4T0J8H7"/>
<protein>
    <recommendedName>
        <fullName evidence="8">J domain-containing protein</fullName>
    </recommendedName>
</protein>
<dbReference type="PROSITE" id="PS50076">
    <property type="entry name" value="DNAJ_2"/>
    <property type="match status" value="1"/>
</dbReference>
<feature type="region of interest" description="Disordered" evidence="7">
    <location>
        <begin position="292"/>
        <end position="315"/>
    </location>
</feature>
<dbReference type="InterPro" id="IPR001623">
    <property type="entry name" value="DnaJ_domain"/>
</dbReference>
<dbReference type="InterPro" id="IPR052094">
    <property type="entry name" value="Pre-mRNA-splicing_ERAD"/>
</dbReference>
<dbReference type="InterPro" id="IPR036869">
    <property type="entry name" value="J_dom_sf"/>
</dbReference>
<name>A0A4T0J8H7_WALIC</name>
<evidence type="ECO:0000259" key="8">
    <source>
        <dbReference type="PROSITE" id="PS50076"/>
    </source>
</evidence>
<dbReference type="PANTHER" id="PTHR44313">
    <property type="entry name" value="DNAJ HOMOLOG SUBFAMILY C MEMBER 17"/>
    <property type="match status" value="1"/>
</dbReference>
<keyword evidence="3" id="KW-0963">Cytoplasm</keyword>
<evidence type="ECO:0000256" key="5">
    <source>
        <dbReference type="ARBA" id="ARBA00023242"/>
    </source>
</evidence>
<dbReference type="GO" id="GO:0000390">
    <property type="term" value="P:spliceosomal complex disassembly"/>
    <property type="evidence" value="ECO:0007669"/>
    <property type="project" value="TreeGrafter"/>
</dbReference>
<dbReference type="GO" id="GO:0005737">
    <property type="term" value="C:cytoplasm"/>
    <property type="evidence" value="ECO:0007669"/>
    <property type="project" value="UniProtKB-SubCell"/>
</dbReference>
<keyword evidence="4" id="KW-0143">Chaperone</keyword>
<organism evidence="9 10">
    <name type="scientific">Wallemia ichthyophaga</name>
    <dbReference type="NCBI Taxonomy" id="245174"/>
    <lineage>
        <taxon>Eukaryota</taxon>
        <taxon>Fungi</taxon>
        <taxon>Dikarya</taxon>
        <taxon>Basidiomycota</taxon>
        <taxon>Wallemiomycotina</taxon>
        <taxon>Wallemiomycetes</taxon>
        <taxon>Wallemiales</taxon>
        <taxon>Wallemiaceae</taxon>
        <taxon>Wallemia</taxon>
    </lineage>
</organism>
<feature type="coiled-coil region" evidence="6">
    <location>
        <begin position="99"/>
        <end position="163"/>
    </location>
</feature>
<comment type="caution">
    <text evidence="9">The sequence shown here is derived from an EMBL/GenBank/DDBJ whole genome shotgun (WGS) entry which is preliminary data.</text>
</comment>
<dbReference type="Proteomes" id="UP000310689">
    <property type="component" value="Unassembled WGS sequence"/>
</dbReference>
<feature type="domain" description="J" evidence="8">
    <location>
        <begin position="10"/>
        <end position="89"/>
    </location>
</feature>
<evidence type="ECO:0000256" key="7">
    <source>
        <dbReference type="SAM" id="MobiDB-lite"/>
    </source>
</evidence>
<gene>
    <name evidence="9" type="ORF">E3P86_01257</name>
</gene>
<dbReference type="EMBL" id="SPOI01000039">
    <property type="protein sequence ID" value="TIB39170.1"/>
    <property type="molecule type" value="Genomic_DNA"/>
</dbReference>
<evidence type="ECO:0000256" key="4">
    <source>
        <dbReference type="ARBA" id="ARBA00023186"/>
    </source>
</evidence>
<sequence length="344" mass="38318">MSMSIDSDLDAEKVLDVAAGASEADVRKAYVGWLFILCPGLHADREKEARLNSAKNPDNPTAAEEFHKLTIAAEILLDPSKRAKLADIAAANKAKAQRFEKFDSRRQDLQTELERREKEAAVAALEKKSRKRDAQTELERIREEGKRMRMDKTQQLNEDLERESKLNLNVDVDMLHRPESEPEPHSQERLVRIKWTRKDRPAWTTNTVDSNKGAIAGSMSTFGAVSQVILPPLKESTASGKKPKSASGIVEYNDILGAFGAVQSSKRGVLDGVAVDWVGGVEPESVQELRRSGRLEQAGKHSSMSFAPPNVNSAPTISYETETLMRMKEREKLNQQILEEEGDV</sequence>
<dbReference type="CDD" id="cd06257">
    <property type="entry name" value="DnaJ"/>
    <property type="match status" value="1"/>
</dbReference>
<feature type="compositionally biased region" description="Polar residues" evidence="7">
    <location>
        <begin position="300"/>
        <end position="315"/>
    </location>
</feature>
<dbReference type="Gene3D" id="1.10.287.110">
    <property type="entry name" value="DnaJ domain"/>
    <property type="match status" value="1"/>
</dbReference>
<proteinExistence type="predicted"/>